<dbReference type="PANTHER" id="PTHR30543:SF21">
    <property type="entry name" value="NAD(P)H-DEPENDENT FMN REDUCTASE LOT6"/>
    <property type="match status" value="1"/>
</dbReference>
<evidence type="ECO:0000313" key="2">
    <source>
        <dbReference type="EMBL" id="MVO08749.1"/>
    </source>
</evidence>
<organism evidence="2 3">
    <name type="scientific">Flavobacterium profundi</name>
    <dbReference type="NCBI Taxonomy" id="1774945"/>
    <lineage>
        <taxon>Bacteria</taxon>
        <taxon>Pseudomonadati</taxon>
        <taxon>Bacteroidota</taxon>
        <taxon>Flavobacteriia</taxon>
        <taxon>Flavobacteriales</taxon>
        <taxon>Flavobacteriaceae</taxon>
        <taxon>Flavobacterium</taxon>
    </lineage>
</organism>
<dbReference type="InterPro" id="IPR050712">
    <property type="entry name" value="NAD(P)H-dep_reductase"/>
</dbReference>
<dbReference type="Gene3D" id="3.40.50.360">
    <property type="match status" value="1"/>
</dbReference>
<dbReference type="SUPFAM" id="SSF52218">
    <property type="entry name" value="Flavoproteins"/>
    <property type="match status" value="1"/>
</dbReference>
<protein>
    <submittedName>
        <fullName evidence="2">NADPH-dependent FMN reductase</fullName>
    </submittedName>
</protein>
<dbReference type="RefSeq" id="WP_140997143.1">
    <property type="nucleotide sequence ID" value="NZ_VDCZ01000003.1"/>
</dbReference>
<dbReference type="EMBL" id="WQLW01000003">
    <property type="protein sequence ID" value="MVO08749.1"/>
    <property type="molecule type" value="Genomic_DNA"/>
</dbReference>
<dbReference type="Proteomes" id="UP000431264">
    <property type="component" value="Unassembled WGS sequence"/>
</dbReference>
<accession>A0A6I4IKE5</accession>
<dbReference type="AlphaFoldDB" id="A0A6I4IKE5"/>
<comment type="caution">
    <text evidence="2">The sequence shown here is derived from an EMBL/GenBank/DDBJ whole genome shotgun (WGS) entry which is preliminary data.</text>
</comment>
<keyword evidence="3" id="KW-1185">Reference proteome</keyword>
<evidence type="ECO:0000313" key="3">
    <source>
        <dbReference type="Proteomes" id="UP000431264"/>
    </source>
</evidence>
<name>A0A6I4IKE5_9FLAO</name>
<evidence type="ECO:0000259" key="1">
    <source>
        <dbReference type="Pfam" id="PF03358"/>
    </source>
</evidence>
<dbReference type="GO" id="GO:0016491">
    <property type="term" value="F:oxidoreductase activity"/>
    <property type="evidence" value="ECO:0007669"/>
    <property type="project" value="InterPro"/>
</dbReference>
<gene>
    <name evidence="2" type="ORF">GOQ30_06175</name>
</gene>
<dbReference type="GO" id="GO:0005829">
    <property type="term" value="C:cytosol"/>
    <property type="evidence" value="ECO:0007669"/>
    <property type="project" value="TreeGrafter"/>
</dbReference>
<dbReference type="Pfam" id="PF03358">
    <property type="entry name" value="FMN_red"/>
    <property type="match status" value="1"/>
</dbReference>
<dbReference type="InterPro" id="IPR029039">
    <property type="entry name" value="Flavoprotein-like_sf"/>
</dbReference>
<sequence>MAKKIIAFGASNSKKSINKQLATYAAGLFTNATTEVLDLNDFPVPTYSIDIEKEEGFPQAAHAFLNKIAEADLLVISMAEHNGNYTAAFKSLFDWMSRINVKLFQGKSIFLLATSPGARGGSSVLEIAEGRFPRHDGIIETTFSLPSFNDNFDTKKGVITNTDLDNELKEKVKKITFELLLNLG</sequence>
<dbReference type="OrthoDB" id="5767802at2"/>
<dbReference type="GO" id="GO:0010181">
    <property type="term" value="F:FMN binding"/>
    <property type="evidence" value="ECO:0007669"/>
    <property type="project" value="TreeGrafter"/>
</dbReference>
<reference evidence="3" key="1">
    <citation type="submission" date="2019-05" db="EMBL/GenBank/DDBJ databases">
        <title>Flavobacterium profundi sp. nov., isolated from a deep-sea seamount.</title>
        <authorList>
            <person name="Zhang D.-C."/>
        </authorList>
    </citation>
    <scope>NUCLEOTIDE SEQUENCE [LARGE SCALE GENOMIC DNA]</scope>
    <source>
        <strain evidence="3">TP390</strain>
    </source>
</reference>
<feature type="domain" description="NADPH-dependent FMN reductase-like" evidence="1">
    <location>
        <begin position="4"/>
        <end position="126"/>
    </location>
</feature>
<dbReference type="PANTHER" id="PTHR30543">
    <property type="entry name" value="CHROMATE REDUCTASE"/>
    <property type="match status" value="1"/>
</dbReference>
<proteinExistence type="predicted"/>
<dbReference type="InterPro" id="IPR005025">
    <property type="entry name" value="FMN_Rdtase-like_dom"/>
</dbReference>